<reference evidence="3 4" key="1">
    <citation type="submission" date="2023-11" db="EMBL/GenBank/DDBJ databases">
        <title>Dfirmibasis_genome.</title>
        <authorList>
            <person name="Edelbroek B."/>
            <person name="Kjellin J."/>
            <person name="Jerlstrom-Hultqvist J."/>
            <person name="Soderbom F."/>
        </authorList>
    </citation>
    <scope>NUCLEOTIDE SEQUENCE [LARGE SCALE GENOMIC DNA]</scope>
    <source>
        <strain evidence="3 4">TNS-C-14</strain>
    </source>
</reference>
<dbReference type="InterPro" id="IPR052846">
    <property type="entry name" value="ECM-enzyme_regulator"/>
</dbReference>
<feature type="signal peptide" evidence="2">
    <location>
        <begin position="1"/>
        <end position="19"/>
    </location>
</feature>
<dbReference type="Pfam" id="PF00526">
    <property type="entry name" value="Dicty_CTDC"/>
    <property type="match status" value="5"/>
</dbReference>
<dbReference type="EMBL" id="JAVFKY010000001">
    <property type="protein sequence ID" value="KAK5583982.1"/>
    <property type="molecule type" value="Genomic_DNA"/>
</dbReference>
<comment type="caution">
    <text evidence="3">The sequence shown here is derived from an EMBL/GenBank/DDBJ whole genome shotgun (WGS) entry which is preliminary data.</text>
</comment>
<evidence type="ECO:0000256" key="2">
    <source>
        <dbReference type="SAM" id="SignalP"/>
    </source>
</evidence>
<name>A0AAN7U877_9MYCE</name>
<feature type="chain" id="PRO_5042817297" evidence="2">
    <location>
        <begin position="20"/>
        <end position="236"/>
    </location>
</feature>
<keyword evidence="4" id="KW-1185">Reference proteome</keyword>
<dbReference type="PANTHER" id="PTHR31797">
    <property type="entry name" value="EXTRACELLULAR MATRIX PROTEIN A-RELATED"/>
    <property type="match status" value="1"/>
</dbReference>
<dbReference type="PANTHER" id="PTHR31797:SF2">
    <property type="entry name" value="CYCLIC NUCLEOTIDE PHOSPHODIESTERASE INHIBITOR"/>
    <property type="match status" value="1"/>
</dbReference>
<keyword evidence="1 2" id="KW-0732">Signal</keyword>
<accession>A0AAN7U877</accession>
<gene>
    <name evidence="3" type="ORF">RB653_005588</name>
</gene>
<evidence type="ECO:0000313" key="3">
    <source>
        <dbReference type="EMBL" id="KAK5583982.1"/>
    </source>
</evidence>
<dbReference type="AlphaFoldDB" id="A0AAN7U877"/>
<proteinExistence type="predicted"/>
<organism evidence="3 4">
    <name type="scientific">Dictyostelium firmibasis</name>
    <dbReference type="NCBI Taxonomy" id="79012"/>
    <lineage>
        <taxon>Eukaryota</taxon>
        <taxon>Amoebozoa</taxon>
        <taxon>Evosea</taxon>
        <taxon>Eumycetozoa</taxon>
        <taxon>Dictyostelia</taxon>
        <taxon>Dictyosteliales</taxon>
        <taxon>Dictyosteliaceae</taxon>
        <taxon>Dictyostelium</taxon>
    </lineage>
</organism>
<dbReference type="InterPro" id="IPR001673">
    <property type="entry name" value="S_mold_repeat"/>
</dbReference>
<protein>
    <submittedName>
        <fullName evidence="3">Uncharacterized protein</fullName>
    </submittedName>
</protein>
<sequence length="236" mass="25822">MNKLLVLTIIFSIISFSNGAPKCTSSSCASLNTKCTNYYCNSQAGCYGIEKCQPIDACHYPTCNSTTGNCTQHQMNCDDGNPCTDDFCNVGYGCYSVGNDCDPAVICQKNCNDGNPCTDDYCDYYNTCQHSLTNCIDHDECTLDSCGPNGCIFTNISCNDNDPCTADYCSNLYGCYHQPIECSIKVPCTTTSACNRNNLCEDYTCDLSTHTCKYTAKYCGGWPCINNQCMTGYITN</sequence>
<dbReference type="Proteomes" id="UP001344447">
    <property type="component" value="Unassembled WGS sequence"/>
</dbReference>
<evidence type="ECO:0000256" key="1">
    <source>
        <dbReference type="ARBA" id="ARBA00022729"/>
    </source>
</evidence>
<evidence type="ECO:0000313" key="4">
    <source>
        <dbReference type="Proteomes" id="UP001344447"/>
    </source>
</evidence>